<dbReference type="SUPFAM" id="SSF55729">
    <property type="entry name" value="Acyl-CoA N-acyltransferases (Nat)"/>
    <property type="match status" value="1"/>
</dbReference>
<proteinExistence type="predicted"/>
<evidence type="ECO:0000259" key="1">
    <source>
        <dbReference type="PROSITE" id="PS51186"/>
    </source>
</evidence>
<protein>
    <submittedName>
        <fullName evidence="2">Unannotated protein</fullName>
    </submittedName>
</protein>
<evidence type="ECO:0000313" key="2">
    <source>
        <dbReference type="EMBL" id="CAB4578055.1"/>
    </source>
</evidence>
<reference evidence="2" key="1">
    <citation type="submission" date="2020-05" db="EMBL/GenBank/DDBJ databases">
        <authorList>
            <person name="Chiriac C."/>
            <person name="Salcher M."/>
            <person name="Ghai R."/>
            <person name="Kavagutti S V."/>
        </authorList>
    </citation>
    <scope>NUCLEOTIDE SEQUENCE</scope>
</reference>
<sequence>MICEELVPDAWERLRDIRLRSLRKNPEAFGATFENMSKFSEPQWRDEFSKVTHLVASTEEVDVSIMNIEILDGDFGGTCWIGGCWTDPAYRGVGALRVMFDYLDQHAANRGWQKQGLGVFQDNYGAIAAYEKLGFVAMGEPQESTRKPGKFYQRMIRG</sequence>
<dbReference type="InterPro" id="IPR016181">
    <property type="entry name" value="Acyl_CoA_acyltransferase"/>
</dbReference>
<dbReference type="EMBL" id="CAEZTX010000009">
    <property type="protein sequence ID" value="CAB4578055.1"/>
    <property type="molecule type" value="Genomic_DNA"/>
</dbReference>
<dbReference type="AlphaFoldDB" id="A0A6J6ERP5"/>
<feature type="domain" description="N-acetyltransferase" evidence="1">
    <location>
        <begin position="1"/>
        <end position="157"/>
    </location>
</feature>
<dbReference type="GO" id="GO:0016747">
    <property type="term" value="F:acyltransferase activity, transferring groups other than amino-acyl groups"/>
    <property type="evidence" value="ECO:0007669"/>
    <property type="project" value="InterPro"/>
</dbReference>
<accession>A0A6J6ERP5</accession>
<name>A0A6J6ERP5_9ZZZZ</name>
<dbReference type="Pfam" id="PF00583">
    <property type="entry name" value="Acetyltransf_1"/>
    <property type="match status" value="1"/>
</dbReference>
<dbReference type="PROSITE" id="PS51186">
    <property type="entry name" value="GNAT"/>
    <property type="match status" value="1"/>
</dbReference>
<dbReference type="InterPro" id="IPR000182">
    <property type="entry name" value="GNAT_dom"/>
</dbReference>
<dbReference type="Gene3D" id="3.40.630.30">
    <property type="match status" value="1"/>
</dbReference>
<organism evidence="2">
    <name type="scientific">freshwater metagenome</name>
    <dbReference type="NCBI Taxonomy" id="449393"/>
    <lineage>
        <taxon>unclassified sequences</taxon>
        <taxon>metagenomes</taxon>
        <taxon>ecological metagenomes</taxon>
    </lineage>
</organism>
<gene>
    <name evidence="2" type="ORF">UFOPK1755_00276</name>
</gene>